<evidence type="ECO:0000313" key="1">
    <source>
        <dbReference type="EMBL" id="MBD1387537.1"/>
    </source>
</evidence>
<protein>
    <recommendedName>
        <fullName evidence="3">Bacteriocin</fullName>
    </recommendedName>
</protein>
<keyword evidence="2" id="KW-1185">Reference proteome</keyword>
<name>A0ABR7XAC1_9SPHI</name>
<gene>
    <name evidence="1" type="ORF">IDJ75_19790</name>
</gene>
<evidence type="ECO:0000313" key="2">
    <source>
        <dbReference type="Proteomes" id="UP000618754"/>
    </source>
</evidence>
<dbReference type="RefSeq" id="WP_191177378.1">
    <property type="nucleotide sequence ID" value="NZ_JACWMW010000006.1"/>
</dbReference>
<dbReference type="Proteomes" id="UP000618754">
    <property type="component" value="Unassembled WGS sequence"/>
</dbReference>
<accession>A0ABR7XAC1</accession>
<sequence length="57" mass="6398">MEDKTKKEKLTREQVAAISKVPLVEKVGDMTAKERCEYNNVGRCGYCDKDGIFTPCA</sequence>
<comment type="caution">
    <text evidence="1">The sequence shown here is derived from an EMBL/GenBank/DDBJ whole genome shotgun (WGS) entry which is preliminary data.</text>
</comment>
<dbReference type="EMBL" id="JACWMW010000006">
    <property type="protein sequence ID" value="MBD1387537.1"/>
    <property type="molecule type" value="Genomic_DNA"/>
</dbReference>
<organism evidence="1 2">
    <name type="scientific">Mucilaginibacter rigui</name>
    <dbReference type="NCBI Taxonomy" id="534635"/>
    <lineage>
        <taxon>Bacteria</taxon>
        <taxon>Pseudomonadati</taxon>
        <taxon>Bacteroidota</taxon>
        <taxon>Sphingobacteriia</taxon>
        <taxon>Sphingobacteriales</taxon>
        <taxon>Sphingobacteriaceae</taxon>
        <taxon>Mucilaginibacter</taxon>
    </lineage>
</organism>
<reference evidence="1 2" key="1">
    <citation type="submission" date="2020-09" db="EMBL/GenBank/DDBJ databases">
        <title>Novel species of Mucilaginibacter isolated from a glacier on the Tibetan Plateau.</title>
        <authorList>
            <person name="Liu Q."/>
            <person name="Xin Y.-H."/>
        </authorList>
    </citation>
    <scope>NUCLEOTIDE SEQUENCE [LARGE SCALE GENOMIC DNA]</scope>
    <source>
        <strain evidence="1 2">CGMCC 1.13878</strain>
    </source>
</reference>
<proteinExistence type="predicted"/>
<evidence type="ECO:0008006" key="3">
    <source>
        <dbReference type="Google" id="ProtNLM"/>
    </source>
</evidence>